<gene>
    <name evidence="7" type="ORF">G8O30_01600</name>
</gene>
<dbReference type="RefSeq" id="WP_239673274.1">
    <property type="nucleotide sequence ID" value="NZ_CP049742.1"/>
</dbReference>
<dbReference type="GO" id="GO:0005886">
    <property type="term" value="C:plasma membrane"/>
    <property type="evidence" value="ECO:0007669"/>
    <property type="project" value="UniProtKB-SubCell"/>
</dbReference>
<dbReference type="KEGG" id="mcui:G8O30_01600"/>
<dbReference type="Proteomes" id="UP000593626">
    <property type="component" value="Chromosome"/>
</dbReference>
<protein>
    <submittedName>
        <fullName evidence="7">YihY/virulence factor BrkB family protein</fullName>
    </submittedName>
</protein>
<evidence type="ECO:0000256" key="4">
    <source>
        <dbReference type="ARBA" id="ARBA00022989"/>
    </source>
</evidence>
<feature type="transmembrane region" description="Helical" evidence="6">
    <location>
        <begin position="170"/>
        <end position="189"/>
    </location>
</feature>
<accession>A0A7S8HER7</accession>
<evidence type="ECO:0000256" key="3">
    <source>
        <dbReference type="ARBA" id="ARBA00022692"/>
    </source>
</evidence>
<dbReference type="PANTHER" id="PTHR30213">
    <property type="entry name" value="INNER MEMBRANE PROTEIN YHJD"/>
    <property type="match status" value="1"/>
</dbReference>
<name>A0A7S8HER7_9BACI</name>
<dbReference type="InterPro" id="IPR017039">
    <property type="entry name" value="Virul_fac_BrkB"/>
</dbReference>
<reference evidence="7 8" key="1">
    <citation type="submission" date="2019-07" db="EMBL/GenBank/DDBJ databases">
        <title>Genome sequence of 2 isolates from Red Sea Mangroves.</title>
        <authorList>
            <person name="Sefrji F."/>
            <person name="Michoud G."/>
            <person name="Merlino G."/>
            <person name="Daffonchio D."/>
        </authorList>
    </citation>
    <scope>NUCLEOTIDE SEQUENCE [LARGE SCALE GENOMIC DNA]</scope>
    <source>
        <strain evidence="7 8">R1DC41</strain>
    </source>
</reference>
<keyword evidence="5 6" id="KW-0472">Membrane</keyword>
<keyword evidence="4 6" id="KW-1133">Transmembrane helix</keyword>
<feature type="transmembrane region" description="Helical" evidence="6">
    <location>
        <begin position="123"/>
        <end position="145"/>
    </location>
</feature>
<keyword evidence="3 6" id="KW-0812">Transmembrane</keyword>
<evidence type="ECO:0000256" key="5">
    <source>
        <dbReference type="ARBA" id="ARBA00023136"/>
    </source>
</evidence>
<feature type="transmembrane region" description="Helical" evidence="6">
    <location>
        <begin position="83"/>
        <end position="103"/>
    </location>
</feature>
<sequence>MNFLKLLLHKITVDDVFGMAAQLAYFFLLSLFPMLIFLFTLLTYFPISSDQVLLFIAEFAPIDAMDVIRDTLDDVLDNTTGGLLSFGIIATIWTASNGMNALVKLLNKAYEVKETRNLFLARFISLALTILMLLVIIVALVLPVFGRQIGFFLFNGFGLSEEFLFMWNQLRWVISVVILFFVFTALYYLAPSVHMKGKTLFPGALFTTLGWAIVSLGFSYYVSNFGSYSATYGSIGGIIVLMIWFYLTGAIIMIGGCINAVLAKLNHEM</sequence>
<evidence type="ECO:0000313" key="8">
    <source>
        <dbReference type="Proteomes" id="UP000593626"/>
    </source>
</evidence>
<feature type="transmembrane region" description="Helical" evidence="6">
    <location>
        <begin position="201"/>
        <end position="222"/>
    </location>
</feature>
<dbReference type="PIRSF" id="PIRSF035875">
    <property type="entry name" value="RNase_BN"/>
    <property type="match status" value="1"/>
</dbReference>
<dbReference type="Pfam" id="PF03631">
    <property type="entry name" value="Virul_fac_BrkB"/>
    <property type="match status" value="1"/>
</dbReference>
<evidence type="ECO:0000256" key="1">
    <source>
        <dbReference type="ARBA" id="ARBA00004651"/>
    </source>
</evidence>
<evidence type="ECO:0000256" key="6">
    <source>
        <dbReference type="SAM" id="Phobius"/>
    </source>
</evidence>
<keyword evidence="2" id="KW-1003">Cell membrane</keyword>
<proteinExistence type="predicted"/>
<evidence type="ECO:0000256" key="2">
    <source>
        <dbReference type="ARBA" id="ARBA00022475"/>
    </source>
</evidence>
<dbReference type="PANTHER" id="PTHR30213:SF0">
    <property type="entry name" value="UPF0761 MEMBRANE PROTEIN YIHY"/>
    <property type="match status" value="1"/>
</dbReference>
<feature type="transmembrane region" description="Helical" evidence="6">
    <location>
        <begin position="234"/>
        <end position="262"/>
    </location>
</feature>
<evidence type="ECO:0000313" key="7">
    <source>
        <dbReference type="EMBL" id="QPC45756.1"/>
    </source>
</evidence>
<organism evidence="7 8">
    <name type="scientific">Mangrovibacillus cuniculi</name>
    <dbReference type="NCBI Taxonomy" id="2593652"/>
    <lineage>
        <taxon>Bacteria</taxon>
        <taxon>Bacillati</taxon>
        <taxon>Bacillota</taxon>
        <taxon>Bacilli</taxon>
        <taxon>Bacillales</taxon>
        <taxon>Bacillaceae</taxon>
        <taxon>Mangrovibacillus</taxon>
    </lineage>
</organism>
<keyword evidence="8" id="KW-1185">Reference proteome</keyword>
<comment type="subcellular location">
    <subcellularLocation>
        <location evidence="1">Cell membrane</location>
        <topology evidence="1">Multi-pass membrane protein</topology>
    </subcellularLocation>
</comment>
<feature type="transmembrane region" description="Helical" evidence="6">
    <location>
        <begin position="23"/>
        <end position="45"/>
    </location>
</feature>
<dbReference type="EMBL" id="CP049742">
    <property type="protein sequence ID" value="QPC45756.1"/>
    <property type="molecule type" value="Genomic_DNA"/>
</dbReference>
<dbReference type="NCBIfam" id="TIGR00765">
    <property type="entry name" value="yihY_not_rbn"/>
    <property type="match status" value="1"/>
</dbReference>
<dbReference type="AlphaFoldDB" id="A0A7S8HER7"/>